<name>A0A9X2HAW7_9MICC</name>
<evidence type="ECO:0000256" key="7">
    <source>
        <dbReference type="ARBA" id="ARBA00023310"/>
    </source>
</evidence>
<evidence type="ECO:0000256" key="5">
    <source>
        <dbReference type="ARBA" id="ARBA00023136"/>
    </source>
</evidence>
<dbReference type="Pfam" id="PF00213">
    <property type="entry name" value="OSCP"/>
    <property type="match status" value="1"/>
</dbReference>
<dbReference type="PROSITE" id="PS00389">
    <property type="entry name" value="ATPASE_DELTA"/>
    <property type="match status" value="1"/>
</dbReference>
<comment type="similarity">
    <text evidence="8">Belongs to the ATPase delta chain family.</text>
</comment>
<dbReference type="PRINTS" id="PR00125">
    <property type="entry name" value="ATPASEDELTA"/>
</dbReference>
<proteinExistence type="inferred from homology"/>
<keyword evidence="6 8" id="KW-0139">CF(1)</keyword>
<dbReference type="InterPro" id="IPR000711">
    <property type="entry name" value="ATPase_OSCP/dsu"/>
</dbReference>
<dbReference type="GO" id="GO:0045259">
    <property type="term" value="C:proton-transporting ATP synthase complex"/>
    <property type="evidence" value="ECO:0007669"/>
    <property type="project" value="UniProtKB-KW"/>
</dbReference>
<reference evidence="9" key="1">
    <citation type="submission" date="2022-06" db="EMBL/GenBank/DDBJ databases">
        <title>Rothia sp. isolated from sandalwood seedling.</title>
        <authorList>
            <person name="Tuikhar N."/>
            <person name="Kirdat K."/>
            <person name="Thorat V."/>
            <person name="Swetha P."/>
            <person name="Padma S."/>
            <person name="Sundararaj R."/>
            <person name="Yadav A."/>
        </authorList>
    </citation>
    <scope>NUCLEOTIDE SEQUENCE</scope>
    <source>
        <strain evidence="9">AR01</strain>
    </source>
</reference>
<dbReference type="GO" id="GO:0046933">
    <property type="term" value="F:proton-transporting ATP synthase activity, rotational mechanism"/>
    <property type="evidence" value="ECO:0007669"/>
    <property type="project" value="UniProtKB-UniRule"/>
</dbReference>
<dbReference type="AlphaFoldDB" id="A0A9X2HAW7"/>
<evidence type="ECO:0000256" key="1">
    <source>
        <dbReference type="ARBA" id="ARBA00004370"/>
    </source>
</evidence>
<evidence type="ECO:0000256" key="3">
    <source>
        <dbReference type="ARBA" id="ARBA00022781"/>
    </source>
</evidence>
<keyword evidence="7 8" id="KW-0066">ATP synthesis</keyword>
<keyword evidence="10" id="KW-1185">Reference proteome</keyword>
<organism evidence="9 10">
    <name type="scientific">Rothia santali</name>
    <dbReference type="NCBI Taxonomy" id="2949643"/>
    <lineage>
        <taxon>Bacteria</taxon>
        <taxon>Bacillati</taxon>
        <taxon>Actinomycetota</taxon>
        <taxon>Actinomycetes</taxon>
        <taxon>Micrococcales</taxon>
        <taxon>Micrococcaceae</taxon>
        <taxon>Rothia</taxon>
    </lineage>
</organism>
<keyword evidence="5 8" id="KW-0472">Membrane</keyword>
<evidence type="ECO:0000256" key="6">
    <source>
        <dbReference type="ARBA" id="ARBA00023196"/>
    </source>
</evidence>
<dbReference type="HAMAP" id="MF_01416">
    <property type="entry name" value="ATP_synth_delta_bact"/>
    <property type="match status" value="1"/>
</dbReference>
<dbReference type="PANTHER" id="PTHR11910">
    <property type="entry name" value="ATP SYNTHASE DELTA CHAIN"/>
    <property type="match status" value="1"/>
</dbReference>
<dbReference type="GO" id="GO:0005886">
    <property type="term" value="C:plasma membrane"/>
    <property type="evidence" value="ECO:0007669"/>
    <property type="project" value="UniProtKB-SubCell"/>
</dbReference>
<evidence type="ECO:0000313" key="9">
    <source>
        <dbReference type="EMBL" id="MCP3425961.1"/>
    </source>
</evidence>
<dbReference type="NCBIfam" id="TIGR01145">
    <property type="entry name" value="ATP_synt_delta"/>
    <property type="match status" value="1"/>
</dbReference>
<keyword evidence="8" id="KW-1003">Cell membrane</keyword>
<keyword evidence="4 8" id="KW-0406">Ion transport</keyword>
<comment type="subcellular location">
    <subcellularLocation>
        <location evidence="8">Cell membrane</location>
        <topology evidence="8">Peripheral membrane protein</topology>
    </subcellularLocation>
    <subcellularLocation>
        <location evidence="1">Membrane</location>
    </subcellularLocation>
</comment>
<keyword evidence="3 8" id="KW-0375">Hydrogen ion transport</keyword>
<dbReference type="RefSeq" id="WP_254166413.1">
    <property type="nucleotide sequence ID" value="NZ_JANAFB010000016.1"/>
</dbReference>
<evidence type="ECO:0000256" key="4">
    <source>
        <dbReference type="ARBA" id="ARBA00023065"/>
    </source>
</evidence>
<comment type="function">
    <text evidence="8">F(1)F(0) ATP synthase produces ATP from ADP in the presence of a proton or sodium gradient. F-type ATPases consist of two structural domains, F(1) containing the extramembraneous catalytic core and F(0) containing the membrane proton channel, linked together by a central stalk and a peripheral stalk. During catalysis, ATP synthesis in the catalytic domain of F(1) is coupled via a rotary mechanism of the central stalk subunits to proton translocation.</text>
</comment>
<evidence type="ECO:0000256" key="2">
    <source>
        <dbReference type="ARBA" id="ARBA00022448"/>
    </source>
</evidence>
<evidence type="ECO:0000313" key="10">
    <source>
        <dbReference type="Proteomes" id="UP001139502"/>
    </source>
</evidence>
<accession>A0A9X2HAW7</accession>
<evidence type="ECO:0000256" key="8">
    <source>
        <dbReference type="HAMAP-Rule" id="MF_01416"/>
    </source>
</evidence>
<dbReference type="EMBL" id="JANAFB010000016">
    <property type="protein sequence ID" value="MCP3425961.1"/>
    <property type="molecule type" value="Genomic_DNA"/>
</dbReference>
<dbReference type="NCBIfam" id="NF009967">
    <property type="entry name" value="PRK13430.1"/>
    <property type="match status" value="1"/>
</dbReference>
<comment type="function">
    <text evidence="8">This protein is part of the stalk that links CF(0) to CF(1). It either transmits conformational changes from CF(0) to CF(1) or is implicated in proton conduction.</text>
</comment>
<protein>
    <recommendedName>
        <fullName evidence="8">ATP synthase subunit delta</fullName>
    </recommendedName>
    <alternativeName>
        <fullName evidence="8">ATP synthase F(1) sector subunit delta</fullName>
    </alternativeName>
    <alternativeName>
        <fullName evidence="8">F-type ATPase subunit delta</fullName>
        <shortName evidence="8">F-ATPase subunit delta</shortName>
    </alternativeName>
</protein>
<keyword evidence="2 8" id="KW-0813">Transport</keyword>
<gene>
    <name evidence="8" type="primary">atpH</name>
    <name evidence="9" type="ORF">NBM05_08065</name>
</gene>
<comment type="caution">
    <text evidence="9">The sequence shown here is derived from an EMBL/GenBank/DDBJ whole genome shotgun (WGS) entry which is preliminary data.</text>
</comment>
<dbReference type="InterPro" id="IPR020781">
    <property type="entry name" value="ATPase_OSCP/d_CS"/>
</dbReference>
<dbReference type="Proteomes" id="UP001139502">
    <property type="component" value="Unassembled WGS sequence"/>
</dbReference>
<sequence length="272" mass="28908">MAGVSTESRLALAEAFEQRFAADASTTTSNELFAVANLLDGNGALRRGLTDPSREAEQRRGIAASVLEGKVYPSVRELVTFAAGSRWSAERDLADALEHVAVLAAAAAAERRGGAEAVTAVLEDLLRFAGVVEADARLQNALTDQRATAEAKKRLTGEVVSLRTPEGRELVNQAVEHPRGALPAALAERFAEVLVAIQRRSIAKVTVSAPLDDQRRERLQRALSSIYGKDLALDLTVDPEIIGGIKVQVGDDVIDGSVMARISDLGRAMTAS</sequence>